<keyword evidence="7" id="KW-1185">Reference proteome</keyword>
<dbReference type="Gene3D" id="3.55.30.10">
    <property type="entry name" value="Hsp33 domain"/>
    <property type="match status" value="1"/>
</dbReference>
<evidence type="ECO:0000256" key="2">
    <source>
        <dbReference type="ARBA" id="ARBA00022833"/>
    </source>
</evidence>
<dbReference type="SUPFAM" id="SSF64397">
    <property type="entry name" value="Hsp33 domain"/>
    <property type="match status" value="1"/>
</dbReference>
<comment type="caution">
    <text evidence="6">The sequence shown here is derived from an EMBL/GenBank/DDBJ whole genome shotgun (WGS) entry which is preliminary data.</text>
</comment>
<dbReference type="InterPro" id="IPR016153">
    <property type="entry name" value="Heat_shock_Hsp33_N"/>
</dbReference>
<protein>
    <submittedName>
        <fullName evidence="6">Uncharacterized protein</fullName>
    </submittedName>
</protein>
<dbReference type="SUPFAM" id="SSF118352">
    <property type="entry name" value="HSP33 redox switch-like"/>
    <property type="match status" value="1"/>
</dbReference>
<dbReference type="InterPro" id="IPR016154">
    <property type="entry name" value="Heat_shock_Hsp33_C"/>
</dbReference>
<dbReference type="GO" id="GO:0051082">
    <property type="term" value="F:unfolded protein binding"/>
    <property type="evidence" value="ECO:0007669"/>
    <property type="project" value="InterPro"/>
</dbReference>
<evidence type="ECO:0000313" key="7">
    <source>
        <dbReference type="Proteomes" id="UP001165160"/>
    </source>
</evidence>
<accession>A0A9W7KSS0</accession>
<dbReference type="Pfam" id="PF01430">
    <property type="entry name" value="HSP33"/>
    <property type="match status" value="1"/>
</dbReference>
<evidence type="ECO:0000256" key="3">
    <source>
        <dbReference type="ARBA" id="ARBA00023157"/>
    </source>
</evidence>
<evidence type="ECO:0000313" key="6">
    <source>
        <dbReference type="EMBL" id="GMI10204.1"/>
    </source>
</evidence>
<keyword evidence="5" id="KW-0676">Redox-active center</keyword>
<dbReference type="Proteomes" id="UP001165160">
    <property type="component" value="Unassembled WGS sequence"/>
</dbReference>
<evidence type="ECO:0000256" key="1">
    <source>
        <dbReference type="ARBA" id="ARBA00022490"/>
    </source>
</evidence>
<dbReference type="Gene3D" id="3.90.1280.10">
    <property type="entry name" value="HSP33 redox switch-like"/>
    <property type="match status" value="1"/>
</dbReference>
<dbReference type="EMBL" id="BRXX01000411">
    <property type="protein sequence ID" value="GMI10204.1"/>
    <property type="molecule type" value="Genomic_DNA"/>
</dbReference>
<dbReference type="AlphaFoldDB" id="A0A9W7KSS0"/>
<keyword evidence="3" id="KW-1015">Disulfide bond</keyword>
<keyword evidence="2" id="KW-0862">Zinc</keyword>
<dbReference type="GO" id="GO:0044183">
    <property type="term" value="F:protein folding chaperone"/>
    <property type="evidence" value="ECO:0007669"/>
    <property type="project" value="TreeGrafter"/>
</dbReference>
<keyword evidence="4" id="KW-0143">Chaperone</keyword>
<reference evidence="7" key="1">
    <citation type="journal article" date="2023" name="Commun. Biol.">
        <title>Genome analysis of Parmales, the sister group of diatoms, reveals the evolutionary specialization of diatoms from phago-mixotrophs to photoautotrophs.</title>
        <authorList>
            <person name="Ban H."/>
            <person name="Sato S."/>
            <person name="Yoshikawa S."/>
            <person name="Yamada K."/>
            <person name="Nakamura Y."/>
            <person name="Ichinomiya M."/>
            <person name="Sato N."/>
            <person name="Blanc-Mathieu R."/>
            <person name="Endo H."/>
            <person name="Kuwata A."/>
            <person name="Ogata H."/>
        </authorList>
    </citation>
    <scope>NUCLEOTIDE SEQUENCE [LARGE SCALE GENOMIC DNA]</scope>
    <source>
        <strain evidence="7">NIES 3699</strain>
    </source>
</reference>
<sequence length="383" mass="41339">MLSIITVARAGRVRAVTGFATSFTRVSPRNPRSTRSPCSTRSTTTSALYNSITNINPPTGVVDLTQYSNPNNKNDQILSLITTCGSLKITLITLRNLLNDVSLQQTLSPLSTIALGTTFSCSTMLASGMDTSQIFQLTINGDGPLRGICSVSGSDGSVKGYVGNPTCEGVELVKAVGGGTVQVVKNHPDWPRPYNGISSIGGGGVSNDVGVYLAKSEQRECVLFGDVEMKGFLVTGSGGYLIERLPGSEAEVSDAIEENLEELAKGSQSWFMDSLVGGTDLLTVASKILGTKVSATVLDSKLPYAKCDCSLERLVRSLTLLPRDDVMDIIQKEENVEAKCEFCGKMYRLSPDEVKVEFDKFEKSNEEKMKREKEEKKEKENGE</sequence>
<dbReference type="InterPro" id="IPR000397">
    <property type="entry name" value="Heat_shock_Hsp33"/>
</dbReference>
<keyword evidence="1" id="KW-0963">Cytoplasm</keyword>
<dbReference type="PANTHER" id="PTHR30111">
    <property type="entry name" value="33 KDA CHAPERONIN"/>
    <property type="match status" value="1"/>
</dbReference>
<evidence type="ECO:0000256" key="5">
    <source>
        <dbReference type="ARBA" id="ARBA00023284"/>
    </source>
</evidence>
<proteinExistence type="predicted"/>
<evidence type="ECO:0000256" key="4">
    <source>
        <dbReference type="ARBA" id="ARBA00023186"/>
    </source>
</evidence>
<dbReference type="GO" id="GO:0005737">
    <property type="term" value="C:cytoplasm"/>
    <property type="evidence" value="ECO:0007669"/>
    <property type="project" value="InterPro"/>
</dbReference>
<dbReference type="PANTHER" id="PTHR30111:SF1">
    <property type="entry name" value="33 KDA CHAPERONIN"/>
    <property type="match status" value="1"/>
</dbReference>
<organism evidence="6 7">
    <name type="scientific">Triparma verrucosa</name>
    <dbReference type="NCBI Taxonomy" id="1606542"/>
    <lineage>
        <taxon>Eukaryota</taxon>
        <taxon>Sar</taxon>
        <taxon>Stramenopiles</taxon>
        <taxon>Ochrophyta</taxon>
        <taxon>Bolidophyceae</taxon>
        <taxon>Parmales</taxon>
        <taxon>Triparmaceae</taxon>
        <taxon>Triparma</taxon>
    </lineage>
</organism>
<dbReference type="GO" id="GO:0042026">
    <property type="term" value="P:protein refolding"/>
    <property type="evidence" value="ECO:0007669"/>
    <property type="project" value="TreeGrafter"/>
</dbReference>
<gene>
    <name evidence="6" type="ORF">TrVE_jg7105</name>
</gene>
<name>A0A9W7KSS0_9STRA</name>